<keyword evidence="2" id="KW-1185">Reference proteome</keyword>
<organism evidence="1 2">
    <name type="scientific">Caulobacter segnis</name>
    <dbReference type="NCBI Taxonomy" id="88688"/>
    <lineage>
        <taxon>Bacteria</taxon>
        <taxon>Pseudomonadati</taxon>
        <taxon>Pseudomonadota</taxon>
        <taxon>Alphaproteobacteria</taxon>
        <taxon>Caulobacterales</taxon>
        <taxon>Caulobacteraceae</taxon>
        <taxon>Caulobacter</taxon>
    </lineage>
</organism>
<evidence type="ECO:0000313" key="2">
    <source>
        <dbReference type="Proteomes" id="UP000240527"/>
    </source>
</evidence>
<gene>
    <name evidence="1" type="ORF">B7G68_17430</name>
</gene>
<dbReference type="Proteomes" id="UP000240527">
    <property type="component" value="Chromosome"/>
</dbReference>
<accession>A0ABN5IWP6</accession>
<reference evidence="1 2" key="1">
    <citation type="journal article" date="2015" name="Biotechnol. Bioeng.">
        <title>Genome sequence and phenotypic characterization of Caulobacter segnis.</title>
        <authorList>
            <person name="Patel S."/>
            <person name="Fletcher B."/>
            <person name="Scott D.C."/>
            <person name="Ely B."/>
        </authorList>
    </citation>
    <scope>NUCLEOTIDE SEQUENCE [LARGE SCALE GENOMIC DNA]</scope>
    <source>
        <strain evidence="1 2">TK0059</strain>
    </source>
</reference>
<dbReference type="RefSeq" id="WP_013080483.1">
    <property type="nucleotide sequence ID" value="NZ_CP027850.1"/>
</dbReference>
<evidence type="ECO:0000313" key="1">
    <source>
        <dbReference type="EMBL" id="AVQ03469.1"/>
    </source>
</evidence>
<proteinExistence type="predicted"/>
<protein>
    <submittedName>
        <fullName evidence="1">Uncharacterized protein</fullName>
    </submittedName>
</protein>
<name>A0ABN5IWP6_9CAUL</name>
<sequence>MAKPNKLIVEFDIEVDGDPYVWRLHRLPQWSYDPSERHGKVIAVRHKEGQREALIEFPPGPKPKFSAPPLKPSQIPVRIVAKAIASAIEAGWEPLSRGKPVVIYVDEEGA</sequence>
<dbReference type="EMBL" id="CP027850">
    <property type="protein sequence ID" value="AVQ03469.1"/>
    <property type="molecule type" value="Genomic_DNA"/>
</dbReference>